<dbReference type="EMBL" id="NRRL01000093">
    <property type="protein sequence ID" value="MBK1670400.1"/>
    <property type="molecule type" value="Genomic_DNA"/>
</dbReference>
<evidence type="ECO:0000313" key="2">
    <source>
        <dbReference type="EMBL" id="MBK1670400.1"/>
    </source>
</evidence>
<comment type="caution">
    <text evidence="2">The sequence shown here is derived from an EMBL/GenBank/DDBJ whole genome shotgun (WGS) entry which is preliminary data.</text>
</comment>
<organism evidence="2 3">
    <name type="scientific">Rhodovibrio sodomensis</name>
    <dbReference type="NCBI Taxonomy" id="1088"/>
    <lineage>
        <taxon>Bacteria</taxon>
        <taxon>Pseudomonadati</taxon>
        <taxon>Pseudomonadota</taxon>
        <taxon>Alphaproteobacteria</taxon>
        <taxon>Rhodospirillales</taxon>
        <taxon>Rhodovibrionaceae</taxon>
        <taxon>Rhodovibrio</taxon>
    </lineage>
</organism>
<keyword evidence="1" id="KW-1133">Transmembrane helix</keyword>
<evidence type="ECO:0000256" key="1">
    <source>
        <dbReference type="SAM" id="Phobius"/>
    </source>
</evidence>
<feature type="transmembrane region" description="Helical" evidence="1">
    <location>
        <begin position="12"/>
        <end position="31"/>
    </location>
</feature>
<protein>
    <submittedName>
        <fullName evidence="2">Uncharacterized protein</fullName>
    </submittedName>
</protein>
<reference evidence="2 3" key="1">
    <citation type="journal article" date="2020" name="Microorganisms">
        <title>Osmotic Adaptation and Compatible Solute Biosynthesis of Phototrophic Bacteria as Revealed from Genome Analyses.</title>
        <authorList>
            <person name="Imhoff J.F."/>
            <person name="Rahn T."/>
            <person name="Kunzel S."/>
            <person name="Keller A."/>
            <person name="Neulinger S.C."/>
        </authorList>
    </citation>
    <scope>NUCLEOTIDE SEQUENCE [LARGE SCALE GENOMIC DNA]</scope>
    <source>
        <strain evidence="2 3">DSM 9895</strain>
    </source>
</reference>
<sequence>MPRTPTRHELITNLVLLLFGVVGMVFLGEVFRDVGHDPLSPRAAQASGDTEQHWRARLRADCDAWSGVIKSSDESYLDTLARGCTQALSLLATPRPEAVAFAVRLEHTTRELHALALEIREDAGRHGRANGLNHSGIYLALEVDGVLDAARALAETSSPGPQAMKTR</sequence>
<keyword evidence="1" id="KW-0812">Transmembrane</keyword>
<keyword evidence="1" id="KW-0472">Membrane</keyword>
<gene>
    <name evidence="2" type="ORF">CKO28_20460</name>
</gene>
<dbReference type="Proteomes" id="UP001296873">
    <property type="component" value="Unassembled WGS sequence"/>
</dbReference>
<keyword evidence="3" id="KW-1185">Reference proteome</keyword>
<name>A0ABS1DLZ2_9PROT</name>
<dbReference type="RefSeq" id="WP_200342764.1">
    <property type="nucleotide sequence ID" value="NZ_NRRL01000093.1"/>
</dbReference>
<evidence type="ECO:0000313" key="3">
    <source>
        <dbReference type="Proteomes" id="UP001296873"/>
    </source>
</evidence>
<accession>A0ABS1DLZ2</accession>
<proteinExistence type="predicted"/>